<gene>
    <name evidence="5" type="ORF">QF092_14995</name>
</gene>
<feature type="domain" description="Calcineurin-like phosphoesterase" evidence="3">
    <location>
        <begin position="8"/>
        <end position="241"/>
    </location>
</feature>
<reference evidence="5 6" key="1">
    <citation type="submission" date="2023-04" db="EMBL/GenBank/DDBJ databases">
        <title>YMD61, complete Genome.</title>
        <authorList>
            <person name="Zhang J."/>
        </authorList>
    </citation>
    <scope>NUCLEOTIDE SEQUENCE [LARGE SCALE GENOMIC DNA]</scope>
    <source>
        <strain evidence="5 6">YMD61</strain>
    </source>
</reference>
<feature type="domain" description="5'-Nucleotidase C-terminal" evidence="4">
    <location>
        <begin position="400"/>
        <end position="532"/>
    </location>
</feature>
<dbReference type="RefSeq" id="WP_281465041.1">
    <property type="nucleotide sequence ID" value="NZ_CP124535.1"/>
</dbReference>
<dbReference type="InterPro" id="IPR004843">
    <property type="entry name" value="Calcineurin-like_PHP"/>
</dbReference>
<dbReference type="InterPro" id="IPR036907">
    <property type="entry name" value="5'-Nucleotdase_C_sf"/>
</dbReference>
<sequence length="615" mass="66029">MSQIHATLRLLATTDLHAHALGWDYRRDQPQSGLGLAALADKIETARAGCPNTLLLDNGDFLHGSALGDWAAEEGAGQPHPMIAAMNALGYDAATLGNHEFSRGLDVLERALDEAQFPMVSANLYALDGRRFVQSGILIEREIRDDRGQVHRLRIGITGIAPPQTAIWENARIGGRIGVSDPIPAATEAVTDLRRKGADVVVLLAHTGLGEAAEQPLMEHAAHPLARLSGADAIILGHEHAVFPQHSGPDQTLLHGRPAVMPGFHGSHLGKIDLDLVDEGGRWVVRPSDVAVFPTAEADSPRLDRAERKVTESAHVFGLSEVCEQAHRATRRWLGKAVGETPYRLHSYFDLVSPSLALRTVAAAQADYVRRRLAGGAFAGLPILSTTSPFRTGGRGGSTEFTDIPAGPLSLRHLVDLCPHPDTVVALAITGAELSAWLERAAILFTQIRPGLHQQSLIRKDVPGFDLMMIDGISHTVDVAAPARFLPTGSIAKGNSHRIGPLRRQGKRISPDETFILVTNSFRAAGSGGFPACRPDRVLLDDGVETRTTVMEFLARGGQVAPVATEGWRFRPMGGTSVEIETGMGAMGCLADIAHLSPEFLGVAERGMARFRLRL</sequence>
<comment type="similarity">
    <text evidence="2">Belongs to the 5'-nucleotidase family.</text>
</comment>
<dbReference type="EMBL" id="CP124535">
    <property type="protein sequence ID" value="WGV15556.1"/>
    <property type="molecule type" value="Genomic_DNA"/>
</dbReference>
<evidence type="ECO:0000256" key="1">
    <source>
        <dbReference type="ARBA" id="ARBA00022729"/>
    </source>
</evidence>
<dbReference type="SUPFAM" id="SSF56300">
    <property type="entry name" value="Metallo-dependent phosphatases"/>
    <property type="match status" value="1"/>
</dbReference>
<dbReference type="PANTHER" id="PTHR11575:SF6">
    <property type="entry name" value="2',3'-CYCLIC-NUCLEOTIDE 2'-PHOSPHODIESTERASE_3'-NUCLEOTIDASE"/>
    <property type="match status" value="1"/>
</dbReference>
<keyword evidence="2" id="KW-0378">Hydrolase</keyword>
<evidence type="ECO:0000259" key="3">
    <source>
        <dbReference type="Pfam" id="PF00149"/>
    </source>
</evidence>
<evidence type="ECO:0000313" key="5">
    <source>
        <dbReference type="EMBL" id="WGV15556.1"/>
    </source>
</evidence>
<evidence type="ECO:0000256" key="2">
    <source>
        <dbReference type="RuleBase" id="RU362119"/>
    </source>
</evidence>
<evidence type="ECO:0000313" key="6">
    <source>
        <dbReference type="Proteomes" id="UP001230978"/>
    </source>
</evidence>
<dbReference type="Pfam" id="PF02872">
    <property type="entry name" value="5_nucleotid_C"/>
    <property type="match status" value="1"/>
</dbReference>
<evidence type="ECO:0000259" key="4">
    <source>
        <dbReference type="Pfam" id="PF02872"/>
    </source>
</evidence>
<keyword evidence="1" id="KW-0732">Signal</keyword>
<accession>A0ABY8Q420</accession>
<dbReference type="InterPro" id="IPR006179">
    <property type="entry name" value="5_nucleotidase/apyrase"/>
</dbReference>
<dbReference type="Pfam" id="PF00149">
    <property type="entry name" value="Metallophos"/>
    <property type="match status" value="1"/>
</dbReference>
<organism evidence="5 6">
    <name type="scientific">Fuscovulum ytuae</name>
    <dbReference type="NCBI Taxonomy" id="3042299"/>
    <lineage>
        <taxon>Bacteria</taxon>
        <taxon>Pseudomonadati</taxon>
        <taxon>Pseudomonadota</taxon>
        <taxon>Alphaproteobacteria</taxon>
        <taxon>Rhodobacterales</taxon>
        <taxon>Paracoccaceae</taxon>
        <taxon>Fuscovulum</taxon>
    </lineage>
</organism>
<dbReference type="Proteomes" id="UP001230978">
    <property type="component" value="Chromosome"/>
</dbReference>
<dbReference type="SUPFAM" id="SSF55816">
    <property type="entry name" value="5'-nucleotidase (syn. UDP-sugar hydrolase), C-terminal domain"/>
    <property type="match status" value="1"/>
</dbReference>
<proteinExistence type="inferred from homology"/>
<dbReference type="PRINTS" id="PR01607">
    <property type="entry name" value="APYRASEFAMLY"/>
</dbReference>
<dbReference type="PANTHER" id="PTHR11575">
    <property type="entry name" value="5'-NUCLEOTIDASE-RELATED"/>
    <property type="match status" value="1"/>
</dbReference>
<keyword evidence="2" id="KW-0547">Nucleotide-binding</keyword>
<dbReference type="Gene3D" id="3.90.780.10">
    <property type="entry name" value="5'-Nucleotidase, C-terminal domain"/>
    <property type="match status" value="1"/>
</dbReference>
<name>A0ABY8Q420_9RHOB</name>
<dbReference type="Gene3D" id="3.60.21.10">
    <property type="match status" value="1"/>
</dbReference>
<dbReference type="InterPro" id="IPR008334">
    <property type="entry name" value="5'-Nucleotdase_C"/>
</dbReference>
<keyword evidence="6" id="KW-1185">Reference proteome</keyword>
<protein>
    <submittedName>
        <fullName evidence="5">5'-nucleotidase C-terminal domain-containing protein</fullName>
    </submittedName>
</protein>
<dbReference type="InterPro" id="IPR029052">
    <property type="entry name" value="Metallo-depent_PP-like"/>
</dbReference>